<dbReference type="Gene3D" id="3.30.930.30">
    <property type="match status" value="1"/>
</dbReference>
<sequence length="414" mass="47566">MAIFSLNHSFIGRTTDPKGSASLFARYITRPQACTEVVGERMPLDRAAMMRWLDGQEQKDRRIARVIDKVVVALPIELTHEQNVELLQGFCERMTQGSASWAAAVHDGPDDLDNPHAHIIFRDRDWHTGKRVMLTTEQGSTQRFRDAWEDEVNRALEHEGFETRIDKRSLKEDQGVDREPQLHVGAASKYLHGKEHEFRSEEKQTTRMIDGVPVQVIVNYPAIDEGKTRFQENEDRKTRNAEQERAMAGIFAAERELHNIYVKASKSGTPPDDPSDPLATIVAFHMRDATRTEEQREKYELWTWRPLQNNIGKPFEPASKLKVPSDMVAGAGLSIVGKIAKSLESIFDGPQRDPEDTEQNMAERQVTPQQQRVEANLREQAQRTHEADIAKWRQKELDAYLDQRDKERHMDRGR</sequence>
<evidence type="ECO:0000313" key="5">
    <source>
        <dbReference type="EMBL" id="ABE41160.1"/>
    </source>
</evidence>
<keyword evidence="2" id="KW-0184">Conjugation</keyword>
<gene>
    <name evidence="5" type="ordered locus">RPD_3939</name>
</gene>
<dbReference type="EMBL" id="CP000283">
    <property type="protein sequence ID" value="ABE41160.1"/>
    <property type="molecule type" value="Genomic_DNA"/>
</dbReference>
<feature type="region of interest" description="Disordered" evidence="3">
    <location>
        <begin position="347"/>
        <end position="389"/>
    </location>
</feature>
<evidence type="ECO:0000256" key="3">
    <source>
        <dbReference type="SAM" id="MobiDB-lite"/>
    </source>
</evidence>
<feature type="domain" description="MobA/MobL protein" evidence="4">
    <location>
        <begin position="58"/>
        <end position="192"/>
    </location>
</feature>
<feature type="compositionally biased region" description="Basic and acidic residues" evidence="3">
    <location>
        <begin position="375"/>
        <end position="389"/>
    </location>
</feature>
<proteinExistence type="inferred from homology"/>
<dbReference type="InterPro" id="IPR005053">
    <property type="entry name" value="MobA_MobL"/>
</dbReference>
<dbReference type="HOGENOM" id="CLU_663710_0_0_5"/>
<comment type="similarity">
    <text evidence="1">Belongs to the MobA/MobL family.</text>
</comment>
<protein>
    <submittedName>
        <fullName evidence="5">MobA/MobL protein</fullName>
    </submittedName>
</protein>
<dbReference type="Proteomes" id="UP000001818">
    <property type="component" value="Chromosome"/>
</dbReference>
<evidence type="ECO:0000313" key="6">
    <source>
        <dbReference type="Proteomes" id="UP000001818"/>
    </source>
</evidence>
<feature type="compositionally biased region" description="Polar residues" evidence="3">
    <location>
        <begin position="359"/>
        <end position="373"/>
    </location>
</feature>
<reference evidence="5 6" key="1">
    <citation type="submission" date="2006-03" db="EMBL/GenBank/DDBJ databases">
        <title>Complete sequence of Rhodopseudomonas palustris BisB5.</title>
        <authorList>
            <consortium name="US DOE Joint Genome Institute"/>
            <person name="Copeland A."/>
            <person name="Lucas S."/>
            <person name="Lapidus A."/>
            <person name="Barry K."/>
            <person name="Detter J.C."/>
            <person name="Glavina del Rio T."/>
            <person name="Hammon N."/>
            <person name="Israni S."/>
            <person name="Dalin E."/>
            <person name="Tice H."/>
            <person name="Pitluck S."/>
            <person name="Chain P."/>
            <person name="Malfatti S."/>
            <person name="Shin M."/>
            <person name="Vergez L."/>
            <person name="Schmutz J."/>
            <person name="Larimer F."/>
            <person name="Land M."/>
            <person name="Hauser L."/>
            <person name="Pelletier D.A."/>
            <person name="Kyrpides N."/>
            <person name="Lykidis A."/>
            <person name="Oda Y."/>
            <person name="Harwood C.S."/>
            <person name="Richardson P."/>
        </authorList>
    </citation>
    <scope>NUCLEOTIDE SEQUENCE [LARGE SCALE GENOMIC DNA]</scope>
    <source>
        <strain evidence="5 6">BisB5</strain>
    </source>
</reference>
<evidence type="ECO:0000256" key="2">
    <source>
        <dbReference type="ARBA" id="ARBA00022971"/>
    </source>
</evidence>
<accession>Q131S9</accession>
<evidence type="ECO:0000256" key="1">
    <source>
        <dbReference type="ARBA" id="ARBA00010873"/>
    </source>
</evidence>
<dbReference type="Pfam" id="PF03389">
    <property type="entry name" value="MobA_MobL"/>
    <property type="match status" value="1"/>
</dbReference>
<dbReference type="KEGG" id="rpd:RPD_3939"/>
<evidence type="ECO:0000259" key="4">
    <source>
        <dbReference type="Pfam" id="PF03389"/>
    </source>
</evidence>
<dbReference type="STRING" id="316057.RPD_3939"/>
<dbReference type="AlphaFoldDB" id="Q131S9"/>
<dbReference type="eggNOG" id="COG0507">
    <property type="taxonomic scope" value="Bacteria"/>
</dbReference>
<organism evidence="5 6">
    <name type="scientific">Rhodopseudomonas palustris (strain BisB5)</name>
    <dbReference type="NCBI Taxonomy" id="316057"/>
    <lineage>
        <taxon>Bacteria</taxon>
        <taxon>Pseudomonadati</taxon>
        <taxon>Pseudomonadota</taxon>
        <taxon>Alphaproteobacteria</taxon>
        <taxon>Hyphomicrobiales</taxon>
        <taxon>Nitrobacteraceae</taxon>
        <taxon>Rhodopseudomonas</taxon>
    </lineage>
</organism>
<name>Q131S9_RHOPS</name>
<dbReference type="BioCyc" id="RPAL316057:RPD_RS19790-MONOMER"/>